<name>A0A5B0N172_PUCGR</name>
<dbReference type="AlphaFoldDB" id="A0A5B0N172"/>
<gene>
    <name evidence="1" type="ORF">PGT21_006841</name>
</gene>
<organism evidence="1 2">
    <name type="scientific">Puccinia graminis f. sp. tritici</name>
    <dbReference type="NCBI Taxonomy" id="56615"/>
    <lineage>
        <taxon>Eukaryota</taxon>
        <taxon>Fungi</taxon>
        <taxon>Dikarya</taxon>
        <taxon>Basidiomycota</taxon>
        <taxon>Pucciniomycotina</taxon>
        <taxon>Pucciniomycetes</taxon>
        <taxon>Pucciniales</taxon>
        <taxon>Pucciniaceae</taxon>
        <taxon>Puccinia</taxon>
    </lineage>
</organism>
<keyword evidence="2" id="KW-1185">Reference proteome</keyword>
<sequence length="120" mass="12863">MPQIHTRLTSLIQSSSLASLFLKRLFQSKPIQTSTTNIDLLPPSYTPANTARPNNLNISSNSKLLNDSAIRLTPTSLLLITISLSSLSHNSTGAISLTTTSHHLNINSSSSHSHSTNSLA</sequence>
<evidence type="ECO:0000313" key="1">
    <source>
        <dbReference type="EMBL" id="KAA1082552.1"/>
    </source>
</evidence>
<dbReference type="Proteomes" id="UP000324748">
    <property type="component" value="Unassembled WGS sequence"/>
</dbReference>
<dbReference type="EMBL" id="VSWC01000119">
    <property type="protein sequence ID" value="KAA1082552.1"/>
    <property type="molecule type" value="Genomic_DNA"/>
</dbReference>
<accession>A0A5B0N172</accession>
<comment type="caution">
    <text evidence="1">The sequence shown here is derived from an EMBL/GenBank/DDBJ whole genome shotgun (WGS) entry which is preliminary data.</text>
</comment>
<protein>
    <submittedName>
        <fullName evidence="1">Uncharacterized protein</fullName>
    </submittedName>
</protein>
<reference evidence="1 2" key="1">
    <citation type="submission" date="2019-05" db="EMBL/GenBank/DDBJ databases">
        <title>Emergence of the Ug99 lineage of the wheat stem rust pathogen through somatic hybridization.</title>
        <authorList>
            <person name="Li F."/>
            <person name="Upadhyaya N.M."/>
            <person name="Sperschneider J."/>
            <person name="Matny O."/>
            <person name="Nguyen-Phuc H."/>
            <person name="Mago R."/>
            <person name="Raley C."/>
            <person name="Miller M.E."/>
            <person name="Silverstein K.A.T."/>
            <person name="Henningsen E."/>
            <person name="Hirsch C.D."/>
            <person name="Visser B."/>
            <person name="Pretorius Z.A."/>
            <person name="Steffenson B.J."/>
            <person name="Schwessinger B."/>
            <person name="Dodds P.N."/>
            <person name="Figueroa M."/>
        </authorList>
    </citation>
    <scope>NUCLEOTIDE SEQUENCE [LARGE SCALE GENOMIC DNA]</scope>
    <source>
        <strain evidence="1">21-0</strain>
    </source>
</reference>
<proteinExistence type="predicted"/>
<evidence type="ECO:0000313" key="2">
    <source>
        <dbReference type="Proteomes" id="UP000324748"/>
    </source>
</evidence>